<organism evidence="12 13">
    <name type="scientific">Sporormia fimetaria CBS 119925</name>
    <dbReference type="NCBI Taxonomy" id="1340428"/>
    <lineage>
        <taxon>Eukaryota</taxon>
        <taxon>Fungi</taxon>
        <taxon>Dikarya</taxon>
        <taxon>Ascomycota</taxon>
        <taxon>Pezizomycotina</taxon>
        <taxon>Dothideomycetes</taxon>
        <taxon>Pleosporomycetidae</taxon>
        <taxon>Pleosporales</taxon>
        <taxon>Sporormiaceae</taxon>
        <taxon>Sporormia</taxon>
    </lineage>
</organism>
<feature type="region of interest" description="Disordered" evidence="8">
    <location>
        <begin position="592"/>
        <end position="649"/>
    </location>
</feature>
<name>A0A6A6V734_9PLEO</name>
<evidence type="ECO:0000313" key="12">
    <source>
        <dbReference type="EMBL" id="KAF2746315.1"/>
    </source>
</evidence>
<dbReference type="CDD" id="cd13360">
    <property type="entry name" value="PH_PLC_fungal"/>
    <property type="match status" value="1"/>
</dbReference>
<dbReference type="GO" id="GO:0005509">
    <property type="term" value="F:calcium ion binding"/>
    <property type="evidence" value="ECO:0007669"/>
    <property type="project" value="InterPro"/>
</dbReference>
<feature type="domain" description="C2" evidence="9">
    <location>
        <begin position="775"/>
        <end position="933"/>
    </location>
</feature>
<dbReference type="PROSITE" id="PS50007">
    <property type="entry name" value="PIPLC_X_DOMAIN"/>
    <property type="match status" value="1"/>
</dbReference>
<dbReference type="EMBL" id="MU006578">
    <property type="protein sequence ID" value="KAF2746315.1"/>
    <property type="molecule type" value="Genomic_DNA"/>
</dbReference>
<gene>
    <name evidence="12" type="ORF">M011DRAFT_495120</name>
</gene>
<dbReference type="SMART" id="SM00239">
    <property type="entry name" value="C2"/>
    <property type="match status" value="1"/>
</dbReference>
<keyword evidence="3 7" id="KW-0442">Lipid degradation</keyword>
<evidence type="ECO:0000256" key="6">
    <source>
        <dbReference type="ARBA" id="ARBA00059664"/>
    </source>
</evidence>
<dbReference type="OrthoDB" id="269822at2759"/>
<feature type="compositionally biased region" description="Basic and acidic residues" evidence="8">
    <location>
        <begin position="1009"/>
        <end position="1019"/>
    </location>
</feature>
<dbReference type="CDD" id="cd00275">
    <property type="entry name" value="C2_PLC_like"/>
    <property type="match status" value="1"/>
</dbReference>
<evidence type="ECO:0000256" key="2">
    <source>
        <dbReference type="ARBA" id="ARBA00022801"/>
    </source>
</evidence>
<evidence type="ECO:0000256" key="8">
    <source>
        <dbReference type="SAM" id="MobiDB-lite"/>
    </source>
</evidence>
<evidence type="ECO:0000259" key="11">
    <source>
        <dbReference type="PROSITE" id="PS50222"/>
    </source>
</evidence>
<dbReference type="GO" id="GO:0048015">
    <property type="term" value="P:phosphatidylinositol-mediated signaling"/>
    <property type="evidence" value="ECO:0007669"/>
    <property type="project" value="TreeGrafter"/>
</dbReference>
<dbReference type="FunFam" id="3.20.20.190:FF:000049">
    <property type="entry name" value="Phosphoinositide phospholipase C"/>
    <property type="match status" value="1"/>
</dbReference>
<dbReference type="PROSITE" id="PS50222">
    <property type="entry name" value="EF_HAND_2"/>
    <property type="match status" value="1"/>
</dbReference>
<feature type="region of interest" description="Disordered" evidence="8">
    <location>
        <begin position="837"/>
        <end position="857"/>
    </location>
</feature>
<dbReference type="SMART" id="SM00148">
    <property type="entry name" value="PLCXc"/>
    <property type="match status" value="1"/>
</dbReference>
<dbReference type="PRINTS" id="PR00390">
    <property type="entry name" value="PHPHLIPASEC"/>
</dbReference>
<proteinExistence type="predicted"/>
<dbReference type="CDD" id="cd08598">
    <property type="entry name" value="PI-PLC1c_yeast"/>
    <property type="match status" value="1"/>
</dbReference>
<dbReference type="Pfam" id="PF00388">
    <property type="entry name" value="PI-PLC-X"/>
    <property type="match status" value="1"/>
</dbReference>
<keyword evidence="4 7" id="KW-0443">Lipid metabolism</keyword>
<dbReference type="CDD" id="cd16207">
    <property type="entry name" value="EFh_ScPlc1p_like"/>
    <property type="match status" value="1"/>
</dbReference>
<dbReference type="SMART" id="SM00149">
    <property type="entry name" value="PLCYc"/>
    <property type="match status" value="1"/>
</dbReference>
<dbReference type="PROSITE" id="PS50004">
    <property type="entry name" value="C2"/>
    <property type="match status" value="1"/>
</dbReference>
<dbReference type="InterPro" id="IPR037755">
    <property type="entry name" value="Plc1_PH"/>
</dbReference>
<dbReference type="SUPFAM" id="SSF50729">
    <property type="entry name" value="PH domain-like"/>
    <property type="match status" value="1"/>
</dbReference>
<evidence type="ECO:0000256" key="7">
    <source>
        <dbReference type="RuleBase" id="RU361133"/>
    </source>
</evidence>
<evidence type="ECO:0000256" key="5">
    <source>
        <dbReference type="ARBA" id="ARBA00023224"/>
    </source>
</evidence>
<protein>
    <recommendedName>
        <fullName evidence="7">Phosphoinositide phospholipase C</fullName>
        <ecNumber evidence="7">3.1.4.11</ecNumber>
    </recommendedName>
</protein>
<feature type="compositionally biased region" description="Polar residues" evidence="8">
    <location>
        <begin position="837"/>
        <end position="853"/>
    </location>
</feature>
<sequence>MRRVSRGAHGLPNKFRRNGSSTHRDKSSGPVIMRRRSDSRTQVDHVMDMSDLDLNLDADEEDVVEDYADPVNALGISSALPTPGGIPDSSVVGPVRDRKLEQGTRFRKVTKKRVKPIFLRLDLDHARVYWDPSKYSKCFYIDDVKEIRYGLEAKHYREEFNYKNPAYEPYWVTIVYSDTTRSKGRTKHMHLLADDVDSITLWRGALDTVSRERIDMMAGLLGFAEKSAKLVWQREMAKRFQGSEHLPAEETMDLQGITKLCRSLHINCSEDMYHSYFQLANNDGSGKLNQAQFLSFVRKLKERKDIKTLYESLIQEGQSEMDLGSFFAFLVQEQKVDVAADLAHWTTVFEKSARSSKPRTAATEMASRALPLTMDFQAFQTFLTSSANSCWVPPSAVVHDRPLNEYFISSSHNTYLTGRQVVGESSTEAYIAALQKGCRCLEIDCWNGSGGQPIVNHGRTLTTSISFRDTIKVINQYAFCETPYPLILSLEVHCDREQQARMAEIMIEVFGDRLVRTPLSDEAVLPTPEALKGKILIKVKAASTDLDAKPVAAQLDTKAVAAQLSGRPRERSTSSPSAQAVALDNVIIPNSTLLSSPPSQSPPELSHSFWTTPRTSTTSTHATAPSPYLISTTDDSDSPPATDVEKKKKKSSATSKIIPFLGDLGVYTKGYKFMGFTTPEATSYNHIFSIGETKFRKLTDPEANAIKALEEHNMRYLMRVYPSAYRVTSTNFEPLSSWRRGVQMAALNWQTYDLGQQLNEAMFTGAADHTGYVLKPKELRMDPNMPMVAPKLAPKRMVSFAVEIISAQQLPRPKGLSLDANINPYVEFEVFSPETMGSTWTGEETQDGPTRSSPPGERIFKRTRIIPGNGYNPEFREKVAVTLVTRFPSLVFVRWTVWNSRGAQNTERDRPLATFVAKLDNLQQGYRQLPLFDSNGDQYLFSTLFCKIEREAPIELQKSLNTSRSGTFYIDHTSPYQEHTTQQSGRSFLRKLINRTPSSSKRRKEIRLERTYSDPRDGDSTSLYSNTTLD</sequence>
<dbReference type="GO" id="GO:0004435">
    <property type="term" value="F:phosphatidylinositol-4,5-bisphosphate phospholipase C activity"/>
    <property type="evidence" value="ECO:0007669"/>
    <property type="project" value="UniProtKB-EC"/>
</dbReference>
<comment type="catalytic activity">
    <reaction evidence="1 7">
        <text>a 1,2-diacyl-sn-glycero-3-phospho-(1D-myo-inositol-4,5-bisphosphate) + H2O = 1D-myo-inositol 1,4,5-trisphosphate + a 1,2-diacyl-sn-glycerol + H(+)</text>
        <dbReference type="Rhea" id="RHEA:33179"/>
        <dbReference type="ChEBI" id="CHEBI:15377"/>
        <dbReference type="ChEBI" id="CHEBI:15378"/>
        <dbReference type="ChEBI" id="CHEBI:17815"/>
        <dbReference type="ChEBI" id="CHEBI:58456"/>
        <dbReference type="ChEBI" id="CHEBI:203600"/>
        <dbReference type="EC" id="3.1.4.11"/>
    </reaction>
</comment>
<dbReference type="GO" id="GO:0051209">
    <property type="term" value="P:release of sequestered calcium ion into cytosol"/>
    <property type="evidence" value="ECO:0007669"/>
    <property type="project" value="TreeGrafter"/>
</dbReference>
<dbReference type="InterPro" id="IPR011993">
    <property type="entry name" value="PH-like_dom_sf"/>
</dbReference>
<dbReference type="Gene3D" id="3.20.20.190">
    <property type="entry name" value="Phosphatidylinositol (PI) phosphodiesterase"/>
    <property type="match status" value="1"/>
</dbReference>
<dbReference type="InterPro" id="IPR001192">
    <property type="entry name" value="PI-PLC_fam"/>
</dbReference>
<dbReference type="SUPFAM" id="SSF49562">
    <property type="entry name" value="C2 domain (Calcium/lipid-binding domain, CaLB)"/>
    <property type="match status" value="1"/>
</dbReference>
<evidence type="ECO:0000313" key="13">
    <source>
        <dbReference type="Proteomes" id="UP000799440"/>
    </source>
</evidence>
<feature type="region of interest" description="Disordered" evidence="8">
    <location>
        <begin position="1009"/>
        <end position="1030"/>
    </location>
</feature>
<comment type="function">
    <text evidence="6">The production of the second messenger molecules diacylglycerol (DAG) and inositol 1,4,5-trisphosphate (IP3) is mediated by activated phosphatidylinositol-specific phospholipase C enzymes.</text>
</comment>
<dbReference type="InterPro" id="IPR001711">
    <property type="entry name" value="PLipase_C_Pinositol-sp_Y"/>
</dbReference>
<dbReference type="Gene3D" id="1.10.238.10">
    <property type="entry name" value="EF-hand"/>
    <property type="match status" value="1"/>
</dbReference>
<evidence type="ECO:0000259" key="9">
    <source>
        <dbReference type="PROSITE" id="PS50004"/>
    </source>
</evidence>
<dbReference type="PANTHER" id="PTHR10336">
    <property type="entry name" value="PHOSPHOINOSITIDE-SPECIFIC PHOSPHOLIPASE C FAMILY PROTEIN"/>
    <property type="match status" value="1"/>
</dbReference>
<dbReference type="SUPFAM" id="SSF47473">
    <property type="entry name" value="EF-hand"/>
    <property type="match status" value="1"/>
</dbReference>
<dbReference type="GO" id="GO:0016042">
    <property type="term" value="P:lipid catabolic process"/>
    <property type="evidence" value="ECO:0007669"/>
    <property type="project" value="UniProtKB-KW"/>
</dbReference>
<dbReference type="InterPro" id="IPR011992">
    <property type="entry name" value="EF-hand-dom_pair"/>
</dbReference>
<feature type="compositionally biased region" description="Low complexity" evidence="8">
    <location>
        <begin position="592"/>
        <end position="642"/>
    </location>
</feature>
<dbReference type="InterPro" id="IPR002048">
    <property type="entry name" value="EF_hand_dom"/>
</dbReference>
<dbReference type="SUPFAM" id="SSF51695">
    <property type="entry name" value="PLC-like phosphodiesterases"/>
    <property type="match status" value="1"/>
</dbReference>
<dbReference type="PROSITE" id="PS50008">
    <property type="entry name" value="PIPLC_Y_DOMAIN"/>
    <property type="match status" value="1"/>
</dbReference>
<dbReference type="InterPro" id="IPR017946">
    <property type="entry name" value="PLC-like_Pdiesterase_TIM-brl"/>
</dbReference>
<evidence type="ECO:0000256" key="3">
    <source>
        <dbReference type="ARBA" id="ARBA00022963"/>
    </source>
</evidence>
<keyword evidence="5" id="KW-0807">Transducer</keyword>
<dbReference type="Gene3D" id="2.60.40.150">
    <property type="entry name" value="C2 domain"/>
    <property type="match status" value="1"/>
</dbReference>
<dbReference type="EC" id="3.1.4.11" evidence="7"/>
<dbReference type="Proteomes" id="UP000799440">
    <property type="component" value="Unassembled WGS sequence"/>
</dbReference>
<dbReference type="FunFam" id="3.20.20.190:FF:000039">
    <property type="entry name" value="Phosphoinositide phospholipase C"/>
    <property type="match status" value="1"/>
</dbReference>
<feature type="domain" description="EF-hand" evidence="11">
    <location>
        <begin position="268"/>
        <end position="303"/>
    </location>
</feature>
<evidence type="ECO:0000256" key="1">
    <source>
        <dbReference type="ARBA" id="ARBA00001195"/>
    </source>
</evidence>
<dbReference type="AlphaFoldDB" id="A0A6A6V734"/>
<keyword evidence="2 7" id="KW-0378">Hydrolase</keyword>
<evidence type="ECO:0000256" key="4">
    <source>
        <dbReference type="ARBA" id="ARBA00023098"/>
    </source>
</evidence>
<dbReference type="Pfam" id="PF00387">
    <property type="entry name" value="PI-PLC-Y"/>
    <property type="match status" value="1"/>
</dbReference>
<accession>A0A6A6V734</accession>
<dbReference type="InterPro" id="IPR000909">
    <property type="entry name" value="PLipase_C_PInositol-sp_X_dom"/>
</dbReference>
<dbReference type="InterPro" id="IPR000008">
    <property type="entry name" value="C2_dom"/>
</dbReference>
<dbReference type="PANTHER" id="PTHR10336:SF36">
    <property type="entry name" value="1-PHOSPHATIDYLINOSITOL 4,5-BISPHOSPHATE PHOSPHODIESTERASE BETA-4"/>
    <property type="match status" value="1"/>
</dbReference>
<reference evidence="12" key="1">
    <citation type="journal article" date="2020" name="Stud. Mycol.">
        <title>101 Dothideomycetes genomes: a test case for predicting lifestyles and emergence of pathogens.</title>
        <authorList>
            <person name="Haridas S."/>
            <person name="Albert R."/>
            <person name="Binder M."/>
            <person name="Bloem J."/>
            <person name="Labutti K."/>
            <person name="Salamov A."/>
            <person name="Andreopoulos B."/>
            <person name="Baker S."/>
            <person name="Barry K."/>
            <person name="Bills G."/>
            <person name="Bluhm B."/>
            <person name="Cannon C."/>
            <person name="Castanera R."/>
            <person name="Culley D."/>
            <person name="Daum C."/>
            <person name="Ezra D."/>
            <person name="Gonzalez J."/>
            <person name="Henrissat B."/>
            <person name="Kuo A."/>
            <person name="Liang C."/>
            <person name="Lipzen A."/>
            <person name="Lutzoni F."/>
            <person name="Magnuson J."/>
            <person name="Mondo S."/>
            <person name="Nolan M."/>
            <person name="Ohm R."/>
            <person name="Pangilinan J."/>
            <person name="Park H.-J."/>
            <person name="Ramirez L."/>
            <person name="Alfaro M."/>
            <person name="Sun H."/>
            <person name="Tritt A."/>
            <person name="Yoshinaga Y."/>
            <person name="Zwiers L.-H."/>
            <person name="Turgeon B."/>
            <person name="Goodwin S."/>
            <person name="Spatafora J."/>
            <person name="Crous P."/>
            <person name="Grigoriev I."/>
        </authorList>
    </citation>
    <scope>NUCLEOTIDE SEQUENCE</scope>
    <source>
        <strain evidence="12">CBS 119925</strain>
    </source>
</reference>
<feature type="domain" description="PI-PLC Y-box" evidence="10">
    <location>
        <begin position="661"/>
        <end position="780"/>
    </location>
</feature>
<keyword evidence="13" id="KW-1185">Reference proteome</keyword>
<feature type="compositionally biased region" description="Polar residues" evidence="8">
    <location>
        <begin position="1020"/>
        <end position="1030"/>
    </location>
</feature>
<dbReference type="Gene3D" id="2.30.29.30">
    <property type="entry name" value="Pleckstrin-homology domain (PH domain)/Phosphotyrosine-binding domain (PTB)"/>
    <property type="match status" value="1"/>
</dbReference>
<evidence type="ECO:0000259" key="10">
    <source>
        <dbReference type="PROSITE" id="PS50008"/>
    </source>
</evidence>
<feature type="region of interest" description="Disordered" evidence="8">
    <location>
        <begin position="1"/>
        <end position="41"/>
    </location>
</feature>
<dbReference type="InterPro" id="IPR035892">
    <property type="entry name" value="C2_domain_sf"/>
</dbReference>